<dbReference type="Proteomes" id="UP000298340">
    <property type="component" value="Unassembled WGS sequence"/>
</dbReference>
<organism evidence="2 3">
    <name type="scientific">Flavobacterium circumlabens</name>
    <dbReference type="NCBI Taxonomy" id="2133765"/>
    <lineage>
        <taxon>Bacteria</taxon>
        <taxon>Pseudomonadati</taxon>
        <taxon>Bacteroidota</taxon>
        <taxon>Flavobacteriia</taxon>
        <taxon>Flavobacteriales</taxon>
        <taxon>Flavobacteriaceae</taxon>
        <taxon>Flavobacterium</taxon>
    </lineage>
</organism>
<dbReference type="PANTHER" id="PTHR36220:SF1">
    <property type="entry name" value="GAMMA TUBULIN COMPLEX COMPONENT C-TERMINAL DOMAIN-CONTAINING PROTEIN"/>
    <property type="match status" value="1"/>
</dbReference>
<accession>A0A4Y7UDL7</accession>
<comment type="caution">
    <text evidence="2">The sequence shown here is derived from an EMBL/GenBank/DDBJ whole genome shotgun (WGS) entry which is preliminary data.</text>
</comment>
<name>A0A4Y7UDL7_9FLAO</name>
<dbReference type="SUPFAM" id="SSF69318">
    <property type="entry name" value="Integrin alpha N-terminal domain"/>
    <property type="match status" value="1"/>
</dbReference>
<dbReference type="Pfam" id="PF14312">
    <property type="entry name" value="FG-GAP_2"/>
    <property type="match status" value="3"/>
</dbReference>
<evidence type="ECO:0008006" key="4">
    <source>
        <dbReference type="Google" id="ProtNLM"/>
    </source>
</evidence>
<evidence type="ECO:0000256" key="1">
    <source>
        <dbReference type="ARBA" id="ARBA00022729"/>
    </source>
</evidence>
<sequence length="547" mass="61443">MLILLSYLIMKFKKKSTIILLLLFNVIALYSQQWKQNFKVVEPIRVRDNSFAFSVFTNDGFAAYGADQVEVGGVENAGKVYIAKQDCDGWSIYQELTLSDTNNNCGFGSTLFMEGKTLAILGCDSANPNKGNAIYIYERDVNNLYVFTQKIAKPENALSDNFGSNFAISDNYMVVGANYNSTDSSLANYMENAGAAYIYHRDADGIWSLIQKIVPSDRERRDTFGHSVAIFENTIVVGAVEEGSNWAGAAYVFEKGINSNKWNEVKKLVAYDYRSLQDRFGEIVRINENGIMIAAPKEDDYDSDLSGDGGGPLTALGSVYIFKKNSNNEWVGHQKIRASDGSVNYFGFGDRMEIYSDQIAIRGTEYEYDNNGNLSKVFGRVYMFKKGDNDIWEEYQIIESKIKHNSDWFANSISIFKEDLFISAFWDGLDANDQNYIAYAGSVYIFNTYDYINAQKPVLNSVPVLESCADLGNGFSSGFDMSSLQKDLVQNPDNFIFTYKDQLGNPLPSPLPLNYANKYPFNEIINVRVGNKNNPSCYGETKIELKT</sequence>
<keyword evidence="1" id="KW-0732">Signal</keyword>
<gene>
    <name evidence="2" type="ORF">D0809_04945</name>
</gene>
<proteinExistence type="predicted"/>
<dbReference type="Gene3D" id="2.130.10.130">
    <property type="entry name" value="Integrin alpha, N-terminal"/>
    <property type="match status" value="2"/>
</dbReference>
<reference evidence="2 3" key="1">
    <citation type="journal article" date="2018" name="Syst. Appl. Microbiol.">
        <title>Flavobacterium circumlabens sp. nov. and Flavobacterium cupreum sp. nov., two psychrotrophic species isolated from Antarctic environmental samples.</title>
        <authorList>
            <person name="Kralova S."/>
            <person name="Busse H.J."/>
            <person name="Svec P."/>
            <person name="Maslanova I."/>
            <person name="Stankova E."/>
            <person name="Bartak M."/>
            <person name="Sedlacek I."/>
        </authorList>
    </citation>
    <scope>NUCLEOTIDE SEQUENCE [LARGE SCALE GENOMIC DNA]</scope>
    <source>
        <strain evidence="2 3">CCM 8828</strain>
    </source>
</reference>
<dbReference type="AlphaFoldDB" id="A0A4Y7UDL7"/>
<dbReference type="PANTHER" id="PTHR36220">
    <property type="entry name" value="UNNAMED PRODUCT"/>
    <property type="match status" value="1"/>
</dbReference>
<protein>
    <recommendedName>
        <fullName evidence="4">PKD domain-containing protein</fullName>
    </recommendedName>
</protein>
<evidence type="ECO:0000313" key="3">
    <source>
        <dbReference type="Proteomes" id="UP000298340"/>
    </source>
</evidence>
<dbReference type="InterPro" id="IPR028994">
    <property type="entry name" value="Integrin_alpha_N"/>
</dbReference>
<dbReference type="InterPro" id="IPR013517">
    <property type="entry name" value="FG-GAP"/>
</dbReference>
<evidence type="ECO:0000313" key="2">
    <source>
        <dbReference type="EMBL" id="TEB44550.1"/>
    </source>
</evidence>
<dbReference type="EMBL" id="QWDN01000002">
    <property type="protein sequence ID" value="TEB44550.1"/>
    <property type="molecule type" value="Genomic_DNA"/>
</dbReference>